<dbReference type="SUPFAM" id="SSF55424">
    <property type="entry name" value="FAD/NAD-linked reductases, dimerisation (C-terminal) domain"/>
    <property type="match status" value="1"/>
</dbReference>
<evidence type="ECO:0000256" key="11">
    <source>
        <dbReference type="ARBA" id="ARBA00023284"/>
    </source>
</evidence>
<dbReference type="EC" id="1.8.1.7" evidence="3 17"/>
<feature type="domain" description="Pyridine nucleotide-disulphide oxidoreductase dimerisation" evidence="18">
    <location>
        <begin position="358"/>
        <end position="472"/>
    </location>
</feature>
<evidence type="ECO:0000259" key="18">
    <source>
        <dbReference type="Pfam" id="PF02852"/>
    </source>
</evidence>
<dbReference type="Pfam" id="PF07992">
    <property type="entry name" value="Pyr_redox_2"/>
    <property type="match status" value="1"/>
</dbReference>
<dbReference type="PANTHER" id="PTHR42737">
    <property type="entry name" value="GLUTATHIONE REDUCTASE"/>
    <property type="match status" value="1"/>
</dbReference>
<evidence type="ECO:0000256" key="16">
    <source>
        <dbReference type="RuleBase" id="RU003691"/>
    </source>
</evidence>
<keyword evidence="7 14" id="KW-0274">FAD</keyword>
<keyword evidence="8 17" id="KW-0521">NADP</keyword>
<keyword evidence="10" id="KW-1015">Disulfide bond</keyword>
<evidence type="ECO:0000256" key="4">
    <source>
        <dbReference type="ARBA" id="ARBA00017111"/>
    </source>
</evidence>
<comment type="similarity">
    <text evidence="2 16">Belongs to the class-I pyridine nucleotide-disulfide oxidoreductase family.</text>
</comment>
<dbReference type="GO" id="GO:0005829">
    <property type="term" value="C:cytosol"/>
    <property type="evidence" value="ECO:0007669"/>
    <property type="project" value="TreeGrafter"/>
</dbReference>
<keyword evidence="5 17" id="KW-0963">Cytoplasm</keyword>
<dbReference type="GO" id="GO:0045454">
    <property type="term" value="P:cell redox homeostasis"/>
    <property type="evidence" value="ECO:0007669"/>
    <property type="project" value="InterPro"/>
</dbReference>
<feature type="binding site" evidence="14">
    <location>
        <begin position="185"/>
        <end position="192"/>
    </location>
    <ligand>
        <name>NAD(+)</name>
        <dbReference type="ChEBI" id="CHEBI:57540"/>
    </ligand>
</feature>
<sequence length="489" mass="53287">MAPIDIKTYEFIVIGGGSGGSGTARRASGWYGAKTLLIENGLSGGCCVNVGCIPKKITWNFAAMAEALRHSRDYGFDTPYNTPFDFAAFKKKRDAHIGGLNRAYERNWDREGIELLKGTARFVGQKVLEVVREDGAIAHYTAKHICIASGGYPIIPTDIPGAEYGITNEGVFEIEVLPSKIAIVGAGYIAVEIAGMLNAVGVEVHMFIRGEKFLRTFDPMVQEVMTKRYEDMGVIIHKGYKGFEKIEQISNGKGNERVLKLTSKDGEELPVNELLWAVGRAPETQSLDLAVASVKTGNKGYIVVDQYQNTSAEGIYALGDVTGQLELTPVAIAASRHLSNRLFGPPELSNSYLPYENIPTVVFSHPEIGTIGLTEPAAISKYGTANIKTYNTKFSALFYEMSSAKEKQKNPTAFKIVCEGPEERIVGLHLLGLGVGEMMQGFGVAVKMGARKRDFDACVAIHPTSAEEIVTMRSPKTFQHLQQDRSSKG</sequence>
<feature type="active site" description="Proton acceptor" evidence="13">
    <location>
        <position position="462"/>
    </location>
</feature>
<dbReference type="Gene3D" id="3.30.390.30">
    <property type="match status" value="1"/>
</dbReference>
<dbReference type="SUPFAM" id="SSF51905">
    <property type="entry name" value="FAD/NAD(P)-binding domain"/>
    <property type="match status" value="1"/>
</dbReference>
<evidence type="ECO:0000256" key="12">
    <source>
        <dbReference type="ARBA" id="ARBA00056905"/>
    </source>
</evidence>
<evidence type="ECO:0000256" key="1">
    <source>
        <dbReference type="ARBA" id="ARBA00004496"/>
    </source>
</evidence>
<evidence type="ECO:0000313" key="21">
    <source>
        <dbReference type="Proteomes" id="UP000177625"/>
    </source>
</evidence>
<proteinExistence type="inferred from homology"/>
<evidence type="ECO:0000256" key="6">
    <source>
        <dbReference type="ARBA" id="ARBA00022630"/>
    </source>
</evidence>
<evidence type="ECO:0000256" key="17">
    <source>
        <dbReference type="RuleBase" id="RU365016"/>
    </source>
</evidence>
<evidence type="ECO:0000256" key="8">
    <source>
        <dbReference type="ARBA" id="ARBA00022857"/>
    </source>
</evidence>
<dbReference type="InterPro" id="IPR006322">
    <property type="entry name" value="Glutathione_Rdtase_euk/bac"/>
</dbReference>
<dbReference type="PIRSF" id="PIRSF000350">
    <property type="entry name" value="Mercury_reductase_MerA"/>
    <property type="match status" value="1"/>
</dbReference>
<evidence type="ECO:0000256" key="13">
    <source>
        <dbReference type="PIRSR" id="PIRSR000350-2"/>
    </source>
</evidence>
<comment type="subcellular location">
    <subcellularLocation>
        <location evidence="1 17">Cytoplasm</location>
    </subcellularLocation>
</comment>
<dbReference type="GO" id="GO:0004362">
    <property type="term" value="F:glutathione-disulfide reductase (NADPH) activity"/>
    <property type="evidence" value="ECO:0007669"/>
    <property type="project" value="UniProtKB-EC"/>
</dbReference>
<evidence type="ECO:0000256" key="7">
    <source>
        <dbReference type="ARBA" id="ARBA00022827"/>
    </source>
</evidence>
<dbReference type="GO" id="GO:0050661">
    <property type="term" value="F:NADP binding"/>
    <property type="evidence" value="ECO:0007669"/>
    <property type="project" value="InterPro"/>
</dbReference>
<feature type="binding site" evidence="14">
    <location>
        <position position="56"/>
    </location>
    <ligand>
        <name>FAD</name>
        <dbReference type="ChEBI" id="CHEBI:57692"/>
    </ligand>
</feature>
<evidence type="ECO:0000313" key="20">
    <source>
        <dbReference type="EMBL" id="CZT46752.1"/>
    </source>
</evidence>
<evidence type="ECO:0000259" key="19">
    <source>
        <dbReference type="Pfam" id="PF07992"/>
    </source>
</evidence>
<feature type="binding site" evidence="14">
    <location>
        <position position="320"/>
    </location>
    <ligand>
        <name>FAD</name>
        <dbReference type="ChEBI" id="CHEBI:57692"/>
    </ligand>
</feature>
<keyword evidence="11 16" id="KW-0676">Redox-active center</keyword>
<feature type="binding site" evidence="14">
    <location>
        <position position="279"/>
    </location>
    <ligand>
        <name>NAD(+)</name>
        <dbReference type="ChEBI" id="CHEBI:57540"/>
    </ligand>
</feature>
<comment type="function">
    <text evidence="12 17">Catalyzes the reduction of glutathione disulfide (GSSG) to reduced glutathione (GSH). Constitutes the major mechanism to maintain a high GSH:GSSG ratio in the cytosol.</text>
</comment>
<dbReference type="PANTHER" id="PTHR42737:SF1">
    <property type="entry name" value="GLUTATHIONE REDUCTASE"/>
    <property type="match status" value="1"/>
</dbReference>
<dbReference type="InterPro" id="IPR036188">
    <property type="entry name" value="FAD/NAD-bd_sf"/>
</dbReference>
<dbReference type="Pfam" id="PF02852">
    <property type="entry name" value="Pyr_redox_dim"/>
    <property type="match status" value="1"/>
</dbReference>
<dbReference type="Gene3D" id="3.50.50.60">
    <property type="entry name" value="FAD/NAD(P)-binding domain"/>
    <property type="match status" value="2"/>
</dbReference>
<keyword evidence="14" id="KW-0547">Nucleotide-binding</keyword>
<dbReference type="InterPro" id="IPR001100">
    <property type="entry name" value="Pyr_nuc-diS_OxRdtase"/>
</dbReference>
<evidence type="ECO:0000256" key="14">
    <source>
        <dbReference type="PIRSR" id="PIRSR000350-3"/>
    </source>
</evidence>
<comment type="catalytic activity">
    <reaction evidence="17">
        <text>2 glutathione + NADP(+) = glutathione disulfide + NADPH + H(+)</text>
        <dbReference type="Rhea" id="RHEA:11740"/>
        <dbReference type="ChEBI" id="CHEBI:15378"/>
        <dbReference type="ChEBI" id="CHEBI:57783"/>
        <dbReference type="ChEBI" id="CHEBI:57925"/>
        <dbReference type="ChEBI" id="CHEBI:58297"/>
        <dbReference type="ChEBI" id="CHEBI:58349"/>
        <dbReference type="EC" id="1.8.1.7"/>
    </reaction>
</comment>
<dbReference type="InterPro" id="IPR016156">
    <property type="entry name" value="FAD/NAD-linked_Rdtase_dimer_sf"/>
</dbReference>
<evidence type="ECO:0000256" key="2">
    <source>
        <dbReference type="ARBA" id="ARBA00007532"/>
    </source>
</evidence>
<dbReference type="Proteomes" id="UP000177625">
    <property type="component" value="Unassembled WGS sequence"/>
</dbReference>
<accession>A0A1E1MCB0</accession>
<dbReference type="FunFam" id="3.50.50.60:FF:000141">
    <property type="entry name" value="Glutathione reductase"/>
    <property type="match status" value="1"/>
</dbReference>
<dbReference type="PRINTS" id="PR00368">
    <property type="entry name" value="FADPNR"/>
</dbReference>
<evidence type="ECO:0000256" key="9">
    <source>
        <dbReference type="ARBA" id="ARBA00023002"/>
    </source>
</evidence>
<dbReference type="GO" id="GO:0005739">
    <property type="term" value="C:mitochondrion"/>
    <property type="evidence" value="ECO:0007669"/>
    <property type="project" value="TreeGrafter"/>
</dbReference>
<dbReference type="NCBIfam" id="TIGR01421">
    <property type="entry name" value="gluta_reduc_1"/>
    <property type="match status" value="1"/>
</dbReference>
<evidence type="ECO:0000256" key="5">
    <source>
        <dbReference type="ARBA" id="ARBA00022490"/>
    </source>
</evidence>
<evidence type="ECO:0000256" key="15">
    <source>
        <dbReference type="PIRSR" id="PIRSR000350-4"/>
    </source>
</evidence>
<keyword evidence="6 16" id="KW-0285">Flavoprotein</keyword>
<dbReference type="EMBL" id="FJVC01000260">
    <property type="protein sequence ID" value="CZT46752.1"/>
    <property type="molecule type" value="Genomic_DNA"/>
</dbReference>
<dbReference type="FunFam" id="3.30.390.30:FF:000003">
    <property type="entry name" value="Glutathione reductase"/>
    <property type="match status" value="1"/>
</dbReference>
<dbReference type="NCBIfam" id="NF004776">
    <property type="entry name" value="PRK06116.1"/>
    <property type="match status" value="1"/>
</dbReference>
<comment type="cofactor">
    <cofactor evidence="14">
        <name>FAD</name>
        <dbReference type="ChEBI" id="CHEBI:57692"/>
    </cofactor>
    <text evidence="14">Binds 1 FAD per subunit.</text>
</comment>
<reference evidence="21" key="1">
    <citation type="submission" date="2016-03" db="EMBL/GenBank/DDBJ databases">
        <authorList>
            <person name="Guldener U."/>
        </authorList>
    </citation>
    <scope>NUCLEOTIDE SEQUENCE [LARGE SCALE GENOMIC DNA]</scope>
</reference>
<keyword evidence="21" id="KW-1185">Reference proteome</keyword>
<evidence type="ECO:0000256" key="10">
    <source>
        <dbReference type="ARBA" id="ARBA00023157"/>
    </source>
</evidence>
<protein>
    <recommendedName>
        <fullName evidence="4 17">Glutathione reductase</fullName>
        <ecNumber evidence="3 17">1.8.1.7</ecNumber>
    </recommendedName>
</protein>
<dbReference type="GO" id="GO:0006749">
    <property type="term" value="P:glutathione metabolic process"/>
    <property type="evidence" value="ECO:0007669"/>
    <property type="project" value="InterPro"/>
</dbReference>
<dbReference type="InterPro" id="IPR012999">
    <property type="entry name" value="Pyr_OxRdtase_I_AS"/>
</dbReference>
<dbReference type="PRINTS" id="PR00411">
    <property type="entry name" value="PNDRDTASEI"/>
</dbReference>
<name>A0A1E1MCB0_RHYSE</name>
<dbReference type="InterPro" id="IPR004099">
    <property type="entry name" value="Pyr_nucl-diS_OxRdtase_dimer"/>
</dbReference>
<dbReference type="PROSITE" id="PS00076">
    <property type="entry name" value="PYRIDINE_REDOX_1"/>
    <property type="match status" value="1"/>
</dbReference>
<dbReference type="InterPro" id="IPR046952">
    <property type="entry name" value="GSHR/TRXR-like"/>
</dbReference>
<dbReference type="InterPro" id="IPR023753">
    <property type="entry name" value="FAD/NAD-binding_dom"/>
</dbReference>
<gene>
    <name evidence="20" type="ORF">RSE6_07236</name>
</gene>
<evidence type="ECO:0000256" key="3">
    <source>
        <dbReference type="ARBA" id="ARBA00012607"/>
    </source>
</evidence>
<feature type="domain" description="FAD/NAD(P)-binding" evidence="19">
    <location>
        <begin position="10"/>
        <end position="333"/>
    </location>
</feature>
<dbReference type="GO" id="GO:0034599">
    <property type="term" value="P:cellular response to oxidative stress"/>
    <property type="evidence" value="ECO:0007669"/>
    <property type="project" value="TreeGrafter"/>
</dbReference>
<dbReference type="GO" id="GO:0050660">
    <property type="term" value="F:flavin adenine dinucleotide binding"/>
    <property type="evidence" value="ECO:0007669"/>
    <property type="project" value="InterPro"/>
</dbReference>
<keyword evidence="9 16" id="KW-0560">Oxidoreductase</keyword>
<dbReference type="AlphaFoldDB" id="A0A1E1MCB0"/>
<keyword evidence="14" id="KW-0520">NAD</keyword>
<organism evidence="20 21">
    <name type="scientific">Rhynchosporium secalis</name>
    <name type="common">Barley scald fungus</name>
    <dbReference type="NCBI Taxonomy" id="38038"/>
    <lineage>
        <taxon>Eukaryota</taxon>
        <taxon>Fungi</taxon>
        <taxon>Dikarya</taxon>
        <taxon>Ascomycota</taxon>
        <taxon>Pezizomycotina</taxon>
        <taxon>Leotiomycetes</taxon>
        <taxon>Helotiales</taxon>
        <taxon>Ploettnerulaceae</taxon>
        <taxon>Rhynchosporium</taxon>
    </lineage>
</organism>
<feature type="disulfide bond" description="Redox-active" evidence="15">
    <location>
        <begin position="47"/>
        <end position="52"/>
    </location>
</feature>